<dbReference type="RefSeq" id="WP_133296887.1">
    <property type="nucleotide sequence ID" value="NZ_QDKL01000001.1"/>
</dbReference>
<dbReference type="Proteomes" id="UP000443582">
    <property type="component" value="Unassembled WGS sequence"/>
</dbReference>
<gene>
    <name evidence="2" type="ORF">DAY19_04970</name>
</gene>
<feature type="chain" id="PRO_5047546724" description="Organic solvent tolerance-like N-terminal domain-containing protein" evidence="1">
    <location>
        <begin position="16"/>
        <end position="422"/>
    </location>
</feature>
<keyword evidence="3" id="KW-1185">Reference proteome</keyword>
<name>A0ABY0IPL7_9BACT</name>
<organism evidence="2 3">
    <name type="scientific">Halobacteriovorax vibrionivorans</name>
    <dbReference type="NCBI Taxonomy" id="2152716"/>
    <lineage>
        <taxon>Bacteria</taxon>
        <taxon>Pseudomonadati</taxon>
        <taxon>Bdellovibrionota</taxon>
        <taxon>Bacteriovoracia</taxon>
        <taxon>Bacteriovoracales</taxon>
        <taxon>Halobacteriovoraceae</taxon>
        <taxon>Halobacteriovorax</taxon>
    </lineage>
</organism>
<dbReference type="EMBL" id="QDKL01000001">
    <property type="protein sequence ID" value="RZF23122.1"/>
    <property type="molecule type" value="Genomic_DNA"/>
</dbReference>
<proteinExistence type="predicted"/>
<comment type="caution">
    <text evidence="2">The sequence shown here is derived from an EMBL/GenBank/DDBJ whole genome shotgun (WGS) entry which is preliminary data.</text>
</comment>
<reference evidence="3" key="1">
    <citation type="journal article" date="2019" name="Int. J. Syst. Evol. Microbiol.">
        <title>Halobacteriovorax valvorus sp. nov., a novel prokaryotic predator isolated from coastal seawater of China.</title>
        <authorList>
            <person name="Chen M.-X."/>
        </authorList>
    </citation>
    <scope>NUCLEOTIDE SEQUENCE [LARGE SCALE GENOMIC DNA]</scope>
    <source>
        <strain evidence="3">BL9</strain>
    </source>
</reference>
<protein>
    <recommendedName>
        <fullName evidence="4">Organic solvent tolerance-like N-terminal domain-containing protein</fullName>
    </recommendedName>
</protein>
<evidence type="ECO:0008006" key="4">
    <source>
        <dbReference type="Google" id="ProtNLM"/>
    </source>
</evidence>
<feature type="signal peptide" evidence="1">
    <location>
        <begin position="1"/>
        <end position="15"/>
    </location>
</feature>
<sequence>MIKLLILSLISTICAANSMLFEVDSFDLKREVGQEFLAGSAYARDIYIKYDAVEFDLAQDGELFLVDAALYNNKFNFRKDNLNLTTYIPQIDEIDFLDFIYANQALIEFTETGFNANGPQLSIGAASFLFDIRNVQINCASNGFTFRLDQICLKNMLINPSKGSEFAKVEIKQESQDTSFISILGKKVLFTNDRINIDAQSISGNILNSEIGLKAINVDCFKDSELKSFNLDLIFAGCLEESLIAGSEIRLLREGRPFEIYDGVVYFNENHVGVEADKLLAETQKGLFTFFDIEAKCLKTINDKRIISADAFYLGCLKSSYFKINKINEDQIEKDSNRISDLNIHVTDGEFKLNAKLRALFTLHFRASGTLNINETQREVRVQVAKAKVAGMTATKMVLKFVMKFINSDSVSLENDTIIIKY</sequence>
<keyword evidence="1" id="KW-0732">Signal</keyword>
<evidence type="ECO:0000313" key="3">
    <source>
        <dbReference type="Proteomes" id="UP000443582"/>
    </source>
</evidence>
<evidence type="ECO:0000256" key="1">
    <source>
        <dbReference type="SAM" id="SignalP"/>
    </source>
</evidence>
<evidence type="ECO:0000313" key="2">
    <source>
        <dbReference type="EMBL" id="RZF23122.1"/>
    </source>
</evidence>
<accession>A0ABY0IPL7</accession>